<comment type="caution">
    <text evidence="1">The sequence shown here is derived from an EMBL/GenBank/DDBJ whole genome shotgun (WGS) entry which is preliminary data.</text>
</comment>
<proteinExistence type="predicted"/>
<dbReference type="EMBL" id="CM045767">
    <property type="protein sequence ID" value="KAI7997952.1"/>
    <property type="molecule type" value="Genomic_DNA"/>
</dbReference>
<dbReference type="Proteomes" id="UP001060215">
    <property type="component" value="Chromosome 10"/>
</dbReference>
<accession>A0ACC0GBU6</accession>
<evidence type="ECO:0000313" key="2">
    <source>
        <dbReference type="Proteomes" id="UP001060215"/>
    </source>
</evidence>
<organism evidence="1 2">
    <name type="scientific">Camellia lanceoleosa</name>
    <dbReference type="NCBI Taxonomy" id="1840588"/>
    <lineage>
        <taxon>Eukaryota</taxon>
        <taxon>Viridiplantae</taxon>
        <taxon>Streptophyta</taxon>
        <taxon>Embryophyta</taxon>
        <taxon>Tracheophyta</taxon>
        <taxon>Spermatophyta</taxon>
        <taxon>Magnoliopsida</taxon>
        <taxon>eudicotyledons</taxon>
        <taxon>Gunneridae</taxon>
        <taxon>Pentapetalae</taxon>
        <taxon>asterids</taxon>
        <taxon>Ericales</taxon>
        <taxon>Theaceae</taxon>
        <taxon>Camellia</taxon>
    </lineage>
</organism>
<name>A0ACC0GBU6_9ERIC</name>
<protein>
    <submittedName>
        <fullName evidence="1">Uncharacterized protein</fullName>
    </submittedName>
</protein>
<evidence type="ECO:0000313" key="1">
    <source>
        <dbReference type="EMBL" id="KAI7997952.1"/>
    </source>
</evidence>
<reference evidence="1 2" key="1">
    <citation type="journal article" date="2022" name="Plant J.">
        <title>Chromosome-level genome of Camellia lanceoleosa provides a valuable resource for understanding genome evolution and self-incompatibility.</title>
        <authorList>
            <person name="Gong W."/>
            <person name="Xiao S."/>
            <person name="Wang L."/>
            <person name="Liao Z."/>
            <person name="Chang Y."/>
            <person name="Mo W."/>
            <person name="Hu G."/>
            <person name="Li W."/>
            <person name="Zhao G."/>
            <person name="Zhu H."/>
            <person name="Hu X."/>
            <person name="Ji K."/>
            <person name="Xiang X."/>
            <person name="Song Q."/>
            <person name="Yuan D."/>
            <person name="Jin S."/>
            <person name="Zhang L."/>
        </authorList>
    </citation>
    <scope>NUCLEOTIDE SEQUENCE [LARGE SCALE GENOMIC DNA]</scope>
    <source>
        <strain evidence="1">SQ_2022a</strain>
    </source>
</reference>
<sequence>MERESSKRNNHFLICQNLFQGGHQENQNTEIFGVPNDSIRHSIGDQTDFQADDVNHYYGIDHANPRNNHNYGVHTNHRNNGVHANPNTNTERTRSFGIQANSSDDDDDVDDEEDHEPSFPQGYTSGEKETGIAMDDGFSESSSQYPPIYDSDRSGPSCYRPFYHGQEPENVYQNWQRMEEEVPRCGGYDHEMPSGYYGGNYYEPSQNWAWTGYHDNNYGSYCYDHNMNHQSSMVRALDDPLNYERQSHGQNEGVSWGESFAKDVTDQIFGGVDPYSEVGRY</sequence>
<gene>
    <name evidence="1" type="ORF">LOK49_LG10G01395</name>
</gene>
<keyword evidence="2" id="KW-1185">Reference proteome</keyword>